<feature type="domain" description="MsrB" evidence="6">
    <location>
        <begin position="8"/>
        <end position="131"/>
    </location>
</feature>
<dbReference type="Pfam" id="PF01641">
    <property type="entry name" value="SelR"/>
    <property type="match status" value="1"/>
</dbReference>
<dbReference type="InterPro" id="IPR028427">
    <property type="entry name" value="Met_Sox_Rdtase_MsrB"/>
</dbReference>
<dbReference type="GO" id="GO:0030091">
    <property type="term" value="P:protein repair"/>
    <property type="evidence" value="ECO:0007669"/>
    <property type="project" value="InterPro"/>
</dbReference>
<gene>
    <name evidence="7" type="ORF">HaLaN_22314</name>
</gene>
<sequence length="132" mass="14428">MRRSSLLLPSRSTMLASRSVSATAHQPVTRRAPCSALRPARLNIKAMATNQTSLNKSEQKFNSGCGWPAYYDNIPGAVERHEDTTHGMRGVEITCSNCGGHLGHVFEGEGFPTPTDMRHCVNSASVKFKPKE</sequence>
<name>A0A699ZRE3_HAELA</name>
<protein>
    <submittedName>
        <fullName evidence="7">Peptide-methionine (R)-S-oxide reductase</fullName>
    </submittedName>
</protein>
<evidence type="ECO:0000256" key="2">
    <source>
        <dbReference type="ARBA" id="ARBA00007174"/>
    </source>
</evidence>
<proteinExistence type="inferred from homology"/>
<dbReference type="PROSITE" id="PS51790">
    <property type="entry name" value="MSRB"/>
    <property type="match status" value="1"/>
</dbReference>
<evidence type="ECO:0000313" key="7">
    <source>
        <dbReference type="EMBL" id="GFH24505.1"/>
    </source>
</evidence>
<keyword evidence="3" id="KW-0479">Metal-binding</keyword>
<dbReference type="GO" id="GO:0006979">
    <property type="term" value="P:response to oxidative stress"/>
    <property type="evidence" value="ECO:0007669"/>
    <property type="project" value="InterPro"/>
</dbReference>
<dbReference type="InterPro" id="IPR002579">
    <property type="entry name" value="Met_Sox_Rdtase_MsrB_dom"/>
</dbReference>
<organism evidence="7 8">
    <name type="scientific">Haematococcus lacustris</name>
    <name type="common">Green alga</name>
    <name type="synonym">Haematococcus pluvialis</name>
    <dbReference type="NCBI Taxonomy" id="44745"/>
    <lineage>
        <taxon>Eukaryota</taxon>
        <taxon>Viridiplantae</taxon>
        <taxon>Chlorophyta</taxon>
        <taxon>core chlorophytes</taxon>
        <taxon>Chlorophyceae</taxon>
        <taxon>CS clade</taxon>
        <taxon>Chlamydomonadales</taxon>
        <taxon>Haematococcaceae</taxon>
        <taxon>Haematococcus</taxon>
    </lineage>
</organism>
<dbReference type="AlphaFoldDB" id="A0A699ZRE3"/>
<keyword evidence="4" id="KW-0862">Zinc</keyword>
<comment type="similarity">
    <text evidence="2">Belongs to the MsrB Met sulfoxide reductase family.</text>
</comment>
<dbReference type="GO" id="GO:0033743">
    <property type="term" value="F:peptide-methionine (R)-S-oxide reductase activity"/>
    <property type="evidence" value="ECO:0007669"/>
    <property type="project" value="InterPro"/>
</dbReference>
<evidence type="ECO:0000259" key="6">
    <source>
        <dbReference type="PROSITE" id="PS51790"/>
    </source>
</evidence>
<comment type="cofactor">
    <cofactor evidence="1">
        <name>Zn(2+)</name>
        <dbReference type="ChEBI" id="CHEBI:29105"/>
    </cofactor>
</comment>
<accession>A0A699ZRE3</accession>
<evidence type="ECO:0000256" key="3">
    <source>
        <dbReference type="ARBA" id="ARBA00022723"/>
    </source>
</evidence>
<comment type="caution">
    <text evidence="7">The sequence shown here is derived from an EMBL/GenBank/DDBJ whole genome shotgun (WGS) entry which is preliminary data.</text>
</comment>
<dbReference type="SUPFAM" id="SSF51316">
    <property type="entry name" value="Mss4-like"/>
    <property type="match status" value="1"/>
</dbReference>
<keyword evidence="5" id="KW-0560">Oxidoreductase</keyword>
<evidence type="ECO:0000256" key="4">
    <source>
        <dbReference type="ARBA" id="ARBA00022833"/>
    </source>
</evidence>
<dbReference type="PANTHER" id="PTHR46081">
    <property type="entry name" value="PEPTIDE METHIONINE SULFOXIDE REDUCTASE 2"/>
    <property type="match status" value="1"/>
</dbReference>
<evidence type="ECO:0000256" key="1">
    <source>
        <dbReference type="ARBA" id="ARBA00001947"/>
    </source>
</evidence>
<dbReference type="Gene3D" id="2.170.150.20">
    <property type="entry name" value="Peptide methionine sulfoxide reductase"/>
    <property type="match status" value="1"/>
</dbReference>
<evidence type="ECO:0000256" key="5">
    <source>
        <dbReference type="ARBA" id="ARBA00023002"/>
    </source>
</evidence>
<keyword evidence="8" id="KW-1185">Reference proteome</keyword>
<reference evidence="7 8" key="1">
    <citation type="submission" date="2020-02" db="EMBL/GenBank/DDBJ databases">
        <title>Draft genome sequence of Haematococcus lacustris strain NIES-144.</title>
        <authorList>
            <person name="Morimoto D."/>
            <person name="Nakagawa S."/>
            <person name="Yoshida T."/>
            <person name="Sawayama S."/>
        </authorList>
    </citation>
    <scope>NUCLEOTIDE SEQUENCE [LARGE SCALE GENOMIC DNA]</scope>
    <source>
        <strain evidence="7 8">NIES-144</strain>
    </source>
</reference>
<dbReference type="Proteomes" id="UP000485058">
    <property type="component" value="Unassembled WGS sequence"/>
</dbReference>
<dbReference type="GO" id="GO:0046872">
    <property type="term" value="F:metal ion binding"/>
    <property type="evidence" value="ECO:0007669"/>
    <property type="project" value="UniProtKB-KW"/>
</dbReference>
<evidence type="ECO:0000313" key="8">
    <source>
        <dbReference type="Proteomes" id="UP000485058"/>
    </source>
</evidence>
<dbReference type="PANTHER" id="PTHR46081:SF8">
    <property type="entry name" value="PEPTIDE METHIONINE SULFOXIDE REDUCTASE 2"/>
    <property type="match status" value="1"/>
</dbReference>
<dbReference type="EMBL" id="BLLF01002553">
    <property type="protein sequence ID" value="GFH24505.1"/>
    <property type="molecule type" value="Genomic_DNA"/>
</dbReference>
<dbReference type="InterPro" id="IPR011057">
    <property type="entry name" value="Mss4-like_sf"/>
</dbReference>